<accession>A0A150PMB6</accession>
<evidence type="ECO:0000313" key="1">
    <source>
        <dbReference type="EMBL" id="KYF56588.1"/>
    </source>
</evidence>
<dbReference type="AlphaFoldDB" id="A0A150PMB6"/>
<sequence>MVMVVLCRGTQSMRSGQPIVGRFFLLFGERECGYMKKLAKFAVLPALGLLSSPGDVSAGATTSAGACFASSETTVFRAANGLTNLLSGAQAVTCPIPVDHQLGETVTFRIRMVDLNSDSADDANVMCIGSVFNQDGNGVGDTPIITSGTGTFTGFVTKTTSITVSPQSSSHTYAVTCLLPGGGASGISTVRVF</sequence>
<comment type="caution">
    <text evidence="1">The sequence shown here is derived from an EMBL/GenBank/DDBJ whole genome shotgun (WGS) entry which is preliminary data.</text>
</comment>
<name>A0A150PMB6_SORCE</name>
<gene>
    <name evidence="1" type="ORF">BE04_00715</name>
</gene>
<proteinExistence type="predicted"/>
<evidence type="ECO:0000313" key="2">
    <source>
        <dbReference type="Proteomes" id="UP000075604"/>
    </source>
</evidence>
<reference evidence="1 2" key="1">
    <citation type="submission" date="2014-02" db="EMBL/GenBank/DDBJ databases">
        <title>The small core and large imbalanced accessory genome model reveals a collaborative survival strategy of Sorangium cellulosum strains in nature.</title>
        <authorList>
            <person name="Han K."/>
            <person name="Peng R."/>
            <person name="Blom J."/>
            <person name="Li Y.-Z."/>
        </authorList>
    </citation>
    <scope>NUCLEOTIDE SEQUENCE [LARGE SCALE GENOMIC DNA]</scope>
    <source>
        <strain evidence="1 2">So0157-18</strain>
    </source>
</reference>
<protein>
    <submittedName>
        <fullName evidence="1">Uncharacterized protein</fullName>
    </submittedName>
</protein>
<dbReference type="EMBL" id="JELX01002087">
    <property type="protein sequence ID" value="KYF56588.1"/>
    <property type="molecule type" value="Genomic_DNA"/>
</dbReference>
<organism evidence="1 2">
    <name type="scientific">Sorangium cellulosum</name>
    <name type="common">Polyangium cellulosum</name>
    <dbReference type="NCBI Taxonomy" id="56"/>
    <lineage>
        <taxon>Bacteria</taxon>
        <taxon>Pseudomonadati</taxon>
        <taxon>Myxococcota</taxon>
        <taxon>Polyangia</taxon>
        <taxon>Polyangiales</taxon>
        <taxon>Polyangiaceae</taxon>
        <taxon>Sorangium</taxon>
    </lineage>
</organism>
<dbReference type="Proteomes" id="UP000075604">
    <property type="component" value="Unassembled WGS sequence"/>
</dbReference>